<evidence type="ECO:0000313" key="6">
    <source>
        <dbReference type="EMBL" id="MFC7220726.1"/>
    </source>
</evidence>
<evidence type="ECO:0000256" key="3">
    <source>
        <dbReference type="SAM" id="MobiDB-lite"/>
    </source>
</evidence>
<sequence length="279" mass="28798">MTAGVTSAVALPLLAAAGSAAFAADGKTWDKVAQCESDALWSANTGNGYYGGLQLTREQWDEHGGRDYADRPDYASRGQQIAVGEQILNAEGPDAFPRCADLGGLRQDAGNPEIDPGRDYPDYARQDTRAREHTAEPGSGDEAFTDGGGRHRGPESAEGRGEQGNGSGKGRHRGTPDNAPVEFDGTIGAPTLPTPADVLDPLIDPLIDPLAGELPTAAPADPGAPAAQAPGRSGEKRVKNRADSVLPTPADTLGQLIDEAQSATAESIPAGQSGLLGQW</sequence>
<feature type="compositionally biased region" description="Low complexity" evidence="3">
    <location>
        <begin position="195"/>
        <end position="230"/>
    </location>
</feature>
<organism evidence="6 7">
    <name type="scientific">Streptomyces polyrhachis</name>
    <dbReference type="NCBI Taxonomy" id="1282885"/>
    <lineage>
        <taxon>Bacteria</taxon>
        <taxon>Bacillati</taxon>
        <taxon>Actinomycetota</taxon>
        <taxon>Actinomycetes</taxon>
        <taxon>Kitasatosporales</taxon>
        <taxon>Streptomycetaceae</taxon>
        <taxon>Streptomyces</taxon>
    </lineage>
</organism>
<evidence type="ECO:0000313" key="7">
    <source>
        <dbReference type="Proteomes" id="UP001596413"/>
    </source>
</evidence>
<feature type="compositionally biased region" description="Basic and acidic residues" evidence="3">
    <location>
        <begin position="115"/>
        <end position="135"/>
    </location>
</feature>
<feature type="compositionally biased region" description="Basic and acidic residues" evidence="3">
    <location>
        <begin position="148"/>
        <end position="161"/>
    </location>
</feature>
<protein>
    <submittedName>
        <fullName evidence="6">Transglycosylase family protein</fullName>
    </submittedName>
</protein>
<proteinExistence type="inferred from homology"/>
<feature type="domain" description="Resuscitation-promoting factor core lysozyme-like" evidence="5">
    <location>
        <begin position="23"/>
        <end position="99"/>
    </location>
</feature>
<dbReference type="InterPro" id="IPR023346">
    <property type="entry name" value="Lysozyme-like_dom_sf"/>
</dbReference>
<dbReference type="SUPFAM" id="SSF53955">
    <property type="entry name" value="Lysozyme-like"/>
    <property type="match status" value="1"/>
</dbReference>
<evidence type="ECO:0000256" key="2">
    <source>
        <dbReference type="ARBA" id="ARBA00022801"/>
    </source>
</evidence>
<evidence type="ECO:0000259" key="5">
    <source>
        <dbReference type="Pfam" id="PF06737"/>
    </source>
</evidence>
<dbReference type="Proteomes" id="UP001596413">
    <property type="component" value="Unassembled WGS sequence"/>
</dbReference>
<gene>
    <name evidence="6" type="ORF">ACFQLX_21570</name>
</gene>
<dbReference type="InterPro" id="IPR010618">
    <property type="entry name" value="RPF"/>
</dbReference>
<dbReference type="CDD" id="cd13925">
    <property type="entry name" value="RPF"/>
    <property type="match status" value="1"/>
</dbReference>
<evidence type="ECO:0000256" key="4">
    <source>
        <dbReference type="SAM" id="SignalP"/>
    </source>
</evidence>
<feature type="signal peptide" evidence="4">
    <location>
        <begin position="1"/>
        <end position="23"/>
    </location>
</feature>
<dbReference type="Pfam" id="PF06737">
    <property type="entry name" value="Transglycosylas"/>
    <property type="match status" value="1"/>
</dbReference>
<feature type="region of interest" description="Disordered" evidence="3">
    <location>
        <begin position="92"/>
        <end position="279"/>
    </location>
</feature>
<feature type="chain" id="PRO_5045378719" evidence="4">
    <location>
        <begin position="24"/>
        <end position="279"/>
    </location>
</feature>
<reference evidence="7" key="1">
    <citation type="journal article" date="2019" name="Int. J. Syst. Evol. Microbiol.">
        <title>The Global Catalogue of Microorganisms (GCM) 10K type strain sequencing project: providing services to taxonomists for standard genome sequencing and annotation.</title>
        <authorList>
            <consortium name="The Broad Institute Genomics Platform"/>
            <consortium name="The Broad Institute Genome Sequencing Center for Infectious Disease"/>
            <person name="Wu L."/>
            <person name="Ma J."/>
        </authorList>
    </citation>
    <scope>NUCLEOTIDE SEQUENCE [LARGE SCALE GENOMIC DNA]</scope>
    <source>
        <strain evidence="7">CGMCC 1.13681</strain>
    </source>
</reference>
<keyword evidence="2" id="KW-0378">Hydrolase</keyword>
<keyword evidence="7" id="KW-1185">Reference proteome</keyword>
<name>A0ABW2GM39_9ACTN</name>
<evidence type="ECO:0000256" key="1">
    <source>
        <dbReference type="ARBA" id="ARBA00010830"/>
    </source>
</evidence>
<dbReference type="Gene3D" id="1.10.530.10">
    <property type="match status" value="1"/>
</dbReference>
<dbReference type="RefSeq" id="WP_386417601.1">
    <property type="nucleotide sequence ID" value="NZ_JBHSZO010000040.1"/>
</dbReference>
<comment type="caution">
    <text evidence="6">The sequence shown here is derived from an EMBL/GenBank/DDBJ whole genome shotgun (WGS) entry which is preliminary data.</text>
</comment>
<comment type="similarity">
    <text evidence="1">Belongs to the transglycosylase family. Rpf subfamily.</text>
</comment>
<feature type="compositionally biased region" description="Basic and acidic residues" evidence="3">
    <location>
        <begin position="233"/>
        <end position="242"/>
    </location>
</feature>
<keyword evidence="4" id="KW-0732">Signal</keyword>
<dbReference type="EMBL" id="JBHSZO010000040">
    <property type="protein sequence ID" value="MFC7220726.1"/>
    <property type="molecule type" value="Genomic_DNA"/>
</dbReference>
<accession>A0ABW2GM39</accession>